<reference evidence="1 4" key="1">
    <citation type="submission" date="2018-09" db="EMBL/GenBank/DDBJ databases">
        <title>Roseomonas sp. nov., isolated from feces of Tibetan antelopes in the Qinghai-Tibet plateau, China.</title>
        <authorList>
            <person name="Tian Z."/>
        </authorList>
    </citation>
    <scope>NUCLEOTIDE SEQUENCE [LARGE SCALE GENOMIC DNA]</scope>
    <source>
        <strain evidence="2 3">Z23</strain>
        <strain evidence="1 4">Z24</strain>
    </source>
</reference>
<keyword evidence="3" id="KW-1185">Reference proteome</keyword>
<dbReference type="EMBL" id="RAQU01000161">
    <property type="protein sequence ID" value="RKK02343.1"/>
    <property type="molecule type" value="Genomic_DNA"/>
</dbReference>
<dbReference type="Proteomes" id="UP000278036">
    <property type="component" value="Unassembled WGS sequence"/>
</dbReference>
<evidence type="ECO:0000313" key="1">
    <source>
        <dbReference type="EMBL" id="RKK02343.1"/>
    </source>
</evidence>
<protein>
    <recommendedName>
        <fullName evidence="5">Post-segregation antitoxin CcdA</fullName>
    </recommendedName>
</protein>
<sequence>MMDSKLVEIRSAKKTREDAVAAARRERESAAYAELAEMNGSWNSWGEKNGFLMGSYRPF</sequence>
<evidence type="ECO:0000313" key="4">
    <source>
        <dbReference type="Proteomes" id="UP000278036"/>
    </source>
</evidence>
<dbReference type="AlphaFoldDB" id="A0A3A9JCB8"/>
<proteinExistence type="predicted"/>
<organism evidence="1 4">
    <name type="scientific">Teichococcus wenyumeiae</name>
    <dbReference type="NCBI Taxonomy" id="2478470"/>
    <lineage>
        <taxon>Bacteria</taxon>
        <taxon>Pseudomonadati</taxon>
        <taxon>Pseudomonadota</taxon>
        <taxon>Alphaproteobacteria</taxon>
        <taxon>Acetobacterales</taxon>
        <taxon>Roseomonadaceae</taxon>
        <taxon>Roseomonas</taxon>
    </lineage>
</organism>
<comment type="caution">
    <text evidence="1">The sequence shown here is derived from an EMBL/GenBank/DDBJ whole genome shotgun (WGS) entry which is preliminary data.</text>
</comment>
<accession>A0A3A9JCB8</accession>
<evidence type="ECO:0008006" key="5">
    <source>
        <dbReference type="Google" id="ProtNLM"/>
    </source>
</evidence>
<evidence type="ECO:0000313" key="3">
    <source>
        <dbReference type="Proteomes" id="UP000274097"/>
    </source>
</evidence>
<evidence type="ECO:0000313" key="2">
    <source>
        <dbReference type="EMBL" id="RMI20687.1"/>
    </source>
</evidence>
<dbReference type="InParanoid" id="A0A3A9JCB8"/>
<dbReference type="RefSeq" id="WP_120640050.1">
    <property type="nucleotide sequence ID" value="NZ_RAQU01000161.1"/>
</dbReference>
<gene>
    <name evidence="1" type="ORF">D6Z83_20275</name>
    <name evidence="2" type="ORF">EBE87_14590</name>
</gene>
<dbReference type="EMBL" id="RFLX01000010">
    <property type="protein sequence ID" value="RMI20687.1"/>
    <property type="molecule type" value="Genomic_DNA"/>
</dbReference>
<name>A0A3A9JCB8_9PROT</name>
<dbReference type="Proteomes" id="UP000274097">
    <property type="component" value="Unassembled WGS sequence"/>
</dbReference>